<dbReference type="Pfam" id="PF00440">
    <property type="entry name" value="TetR_N"/>
    <property type="match status" value="1"/>
</dbReference>
<keyword evidence="3" id="KW-0804">Transcription</keyword>
<feature type="domain" description="HTH tetR-type" evidence="5">
    <location>
        <begin position="10"/>
        <end position="70"/>
    </location>
</feature>
<organism evidence="6 7">
    <name type="scientific">Caulobacter mirabilis</name>
    <dbReference type="NCBI Taxonomy" id="69666"/>
    <lineage>
        <taxon>Bacteria</taxon>
        <taxon>Pseudomonadati</taxon>
        <taxon>Pseudomonadota</taxon>
        <taxon>Alphaproteobacteria</taxon>
        <taxon>Caulobacterales</taxon>
        <taxon>Caulobacteraceae</taxon>
        <taxon>Caulobacter</taxon>
    </lineage>
</organism>
<dbReference type="InterPro" id="IPR001647">
    <property type="entry name" value="HTH_TetR"/>
</dbReference>
<name>A0A2D2ATR0_9CAUL</name>
<dbReference type="PANTHER" id="PTHR30055">
    <property type="entry name" value="HTH-TYPE TRANSCRIPTIONAL REGULATOR RUTR"/>
    <property type="match status" value="1"/>
</dbReference>
<dbReference type="SUPFAM" id="SSF48498">
    <property type="entry name" value="Tetracyclin repressor-like, C-terminal domain"/>
    <property type="match status" value="1"/>
</dbReference>
<dbReference type="RefSeq" id="WP_099620613.1">
    <property type="nucleotide sequence ID" value="NZ_CP024201.1"/>
</dbReference>
<dbReference type="EMBL" id="CP024201">
    <property type="protein sequence ID" value="ATQ41357.1"/>
    <property type="molecule type" value="Genomic_DNA"/>
</dbReference>
<dbReference type="GO" id="GO:0003700">
    <property type="term" value="F:DNA-binding transcription factor activity"/>
    <property type="evidence" value="ECO:0007669"/>
    <property type="project" value="TreeGrafter"/>
</dbReference>
<gene>
    <name evidence="6" type="ORF">CSW64_02475</name>
</gene>
<proteinExistence type="predicted"/>
<evidence type="ECO:0000313" key="7">
    <source>
        <dbReference type="Proteomes" id="UP000228945"/>
    </source>
</evidence>
<sequence length="191" mass="20767">MSTPRIRCPEATRAQIIEAAIRTAHEEGAAGFTLDAVVARLPFSKGALLHHFPNKLALLEGVVDHLGQDFVNQIRERVAKDPNPYVPHARAYLQATIDEVDAPDYASVSRAVLVACLLEPSIGSRWQAHIARIRADDPTEPAAADDALILRLVADGLWLNDIMGGHPISPDQRRALTQILSPNLPVTGAKR</sequence>
<dbReference type="Pfam" id="PF17937">
    <property type="entry name" value="TetR_C_28"/>
    <property type="match status" value="1"/>
</dbReference>
<reference evidence="6 7" key="1">
    <citation type="submission" date="2017-10" db="EMBL/GenBank/DDBJ databases">
        <title>Genome sequence of Caulobacter mirabilis FWC38.</title>
        <authorList>
            <person name="Fiebig A."/>
            <person name="Crosson S."/>
        </authorList>
    </citation>
    <scope>NUCLEOTIDE SEQUENCE [LARGE SCALE GENOMIC DNA]</scope>
    <source>
        <strain evidence="6 7">FWC 38</strain>
    </source>
</reference>
<evidence type="ECO:0000256" key="1">
    <source>
        <dbReference type="ARBA" id="ARBA00023015"/>
    </source>
</evidence>
<dbReference type="InterPro" id="IPR009057">
    <property type="entry name" value="Homeodomain-like_sf"/>
</dbReference>
<dbReference type="GO" id="GO:0000976">
    <property type="term" value="F:transcription cis-regulatory region binding"/>
    <property type="evidence" value="ECO:0007669"/>
    <property type="project" value="TreeGrafter"/>
</dbReference>
<accession>A0A2D2ATR0</accession>
<feature type="DNA-binding region" description="H-T-H motif" evidence="4">
    <location>
        <begin position="33"/>
        <end position="52"/>
    </location>
</feature>
<dbReference type="PANTHER" id="PTHR30055:SF234">
    <property type="entry name" value="HTH-TYPE TRANSCRIPTIONAL REGULATOR BETI"/>
    <property type="match status" value="1"/>
</dbReference>
<protein>
    <submittedName>
        <fullName evidence="6">TetR family transcriptional regulator</fullName>
    </submittedName>
</protein>
<dbReference type="PROSITE" id="PS50977">
    <property type="entry name" value="HTH_TETR_2"/>
    <property type="match status" value="1"/>
</dbReference>
<evidence type="ECO:0000256" key="2">
    <source>
        <dbReference type="ARBA" id="ARBA00023125"/>
    </source>
</evidence>
<evidence type="ECO:0000256" key="4">
    <source>
        <dbReference type="PROSITE-ProRule" id="PRU00335"/>
    </source>
</evidence>
<evidence type="ECO:0000256" key="3">
    <source>
        <dbReference type="ARBA" id="ARBA00023163"/>
    </source>
</evidence>
<dbReference type="OrthoDB" id="9809772at2"/>
<dbReference type="InterPro" id="IPR050109">
    <property type="entry name" value="HTH-type_TetR-like_transc_reg"/>
</dbReference>
<keyword evidence="1" id="KW-0805">Transcription regulation</keyword>
<dbReference type="SUPFAM" id="SSF46689">
    <property type="entry name" value="Homeodomain-like"/>
    <property type="match status" value="1"/>
</dbReference>
<evidence type="ECO:0000259" key="5">
    <source>
        <dbReference type="PROSITE" id="PS50977"/>
    </source>
</evidence>
<dbReference type="KEGG" id="cmb:CSW64_02475"/>
<dbReference type="InterPro" id="IPR041479">
    <property type="entry name" value="TetR_CgmR_C"/>
</dbReference>
<dbReference type="AlphaFoldDB" id="A0A2D2ATR0"/>
<dbReference type="Proteomes" id="UP000228945">
    <property type="component" value="Chromosome"/>
</dbReference>
<dbReference type="Gene3D" id="1.10.357.10">
    <property type="entry name" value="Tetracycline Repressor, domain 2"/>
    <property type="match status" value="1"/>
</dbReference>
<dbReference type="InterPro" id="IPR036271">
    <property type="entry name" value="Tet_transcr_reg_TetR-rel_C_sf"/>
</dbReference>
<evidence type="ECO:0000313" key="6">
    <source>
        <dbReference type="EMBL" id="ATQ41357.1"/>
    </source>
</evidence>
<keyword evidence="2 4" id="KW-0238">DNA-binding</keyword>
<keyword evidence="7" id="KW-1185">Reference proteome</keyword>